<dbReference type="CDD" id="cd12215">
    <property type="entry name" value="ChiC_BD"/>
    <property type="match status" value="1"/>
</dbReference>
<evidence type="ECO:0000313" key="6">
    <source>
        <dbReference type="Proteomes" id="UP001500443"/>
    </source>
</evidence>
<evidence type="ECO:0000259" key="4">
    <source>
        <dbReference type="SMART" id="SM00495"/>
    </source>
</evidence>
<feature type="domain" description="Chitin-binding type-3" evidence="4">
    <location>
        <begin position="186"/>
        <end position="229"/>
    </location>
</feature>
<dbReference type="Proteomes" id="UP001500443">
    <property type="component" value="Unassembled WGS sequence"/>
</dbReference>
<dbReference type="RefSeq" id="WP_027756109.1">
    <property type="nucleotide sequence ID" value="NZ_BAAAPF010000250.1"/>
</dbReference>
<dbReference type="InterPro" id="IPR051024">
    <property type="entry name" value="GlcNAc_Chitin_IntDeg"/>
</dbReference>
<dbReference type="Pfam" id="PF02839">
    <property type="entry name" value="CBM_5_12"/>
    <property type="match status" value="1"/>
</dbReference>
<dbReference type="InterPro" id="IPR014756">
    <property type="entry name" value="Ig_E-set"/>
</dbReference>
<feature type="chain" id="PRO_5046058213" evidence="3">
    <location>
        <begin position="31"/>
        <end position="233"/>
    </location>
</feature>
<feature type="signal peptide" evidence="3">
    <location>
        <begin position="1"/>
        <end position="30"/>
    </location>
</feature>
<dbReference type="PANTHER" id="PTHR34823:SF1">
    <property type="entry name" value="CHITIN-BINDING TYPE-4 DOMAIN-CONTAINING PROTEIN"/>
    <property type="match status" value="1"/>
</dbReference>
<protein>
    <submittedName>
        <fullName evidence="5">Lytic polysaccharide monooxygenase</fullName>
    </submittedName>
</protein>
<accession>A0ABN1ZHZ5</accession>
<keyword evidence="1 3" id="KW-0732">Signal</keyword>
<evidence type="ECO:0000313" key="5">
    <source>
        <dbReference type="EMBL" id="GAA1499573.1"/>
    </source>
</evidence>
<dbReference type="SUPFAM" id="SSF81296">
    <property type="entry name" value="E set domains"/>
    <property type="match status" value="1"/>
</dbReference>
<evidence type="ECO:0000256" key="1">
    <source>
        <dbReference type="ARBA" id="ARBA00022729"/>
    </source>
</evidence>
<evidence type="ECO:0000256" key="2">
    <source>
        <dbReference type="ARBA" id="ARBA00022801"/>
    </source>
</evidence>
<dbReference type="Pfam" id="PF03067">
    <property type="entry name" value="LPMO_10"/>
    <property type="match status" value="1"/>
</dbReference>
<dbReference type="GO" id="GO:0004497">
    <property type="term" value="F:monooxygenase activity"/>
    <property type="evidence" value="ECO:0007669"/>
    <property type="project" value="UniProtKB-KW"/>
</dbReference>
<organism evidence="5 6">
    <name type="scientific">Streptomyces synnematoformans</name>
    <dbReference type="NCBI Taxonomy" id="415721"/>
    <lineage>
        <taxon>Bacteria</taxon>
        <taxon>Bacillati</taxon>
        <taxon>Actinomycetota</taxon>
        <taxon>Actinomycetes</taxon>
        <taxon>Kitasatosporales</taxon>
        <taxon>Streptomycetaceae</taxon>
        <taxon>Streptomyces</taxon>
    </lineage>
</organism>
<reference evidence="5 6" key="1">
    <citation type="journal article" date="2019" name="Int. J. Syst. Evol. Microbiol.">
        <title>The Global Catalogue of Microorganisms (GCM) 10K type strain sequencing project: providing services to taxonomists for standard genome sequencing and annotation.</title>
        <authorList>
            <consortium name="The Broad Institute Genomics Platform"/>
            <consortium name="The Broad Institute Genome Sequencing Center for Infectious Disease"/>
            <person name="Wu L."/>
            <person name="Ma J."/>
        </authorList>
    </citation>
    <scope>NUCLEOTIDE SEQUENCE [LARGE SCALE GENOMIC DNA]</scope>
    <source>
        <strain evidence="5 6">JCM 15481</strain>
    </source>
</reference>
<dbReference type="EMBL" id="BAAAPF010000250">
    <property type="protein sequence ID" value="GAA1499573.1"/>
    <property type="molecule type" value="Genomic_DNA"/>
</dbReference>
<dbReference type="SUPFAM" id="SSF51055">
    <property type="entry name" value="Carbohydrate binding domain"/>
    <property type="match status" value="1"/>
</dbReference>
<dbReference type="InterPro" id="IPR003610">
    <property type="entry name" value="CBM5/12"/>
</dbReference>
<keyword evidence="2" id="KW-0378">Hydrolase</keyword>
<keyword evidence="5" id="KW-0560">Oxidoreductase</keyword>
<name>A0ABN1ZHZ5_9ACTN</name>
<dbReference type="CDD" id="cd21177">
    <property type="entry name" value="LPMO_AA10"/>
    <property type="match status" value="1"/>
</dbReference>
<dbReference type="InterPro" id="IPR004302">
    <property type="entry name" value="Cellulose/chitin-bd_N"/>
</dbReference>
<gene>
    <name evidence="5" type="ORF">GCM10009802_53410</name>
</gene>
<dbReference type="SMART" id="SM00495">
    <property type="entry name" value="ChtBD3"/>
    <property type="match status" value="1"/>
</dbReference>
<evidence type="ECO:0000256" key="3">
    <source>
        <dbReference type="SAM" id="SignalP"/>
    </source>
</evidence>
<dbReference type="InterPro" id="IPR036573">
    <property type="entry name" value="CBM_sf_5/12"/>
</dbReference>
<keyword evidence="5" id="KW-0503">Monooxygenase</keyword>
<sequence length="233" mass="24483">MHTKRRLAAVVGAAVAPVLAVSLPAPSASAHGWVTSPSSRQDQCAQGVVSCGQIKYEPQSVEGPKGLTSCSGGNGQFAELNDDSKGWRVSPVAGSTTFSWHLTARHRTSTWQYFIGGTKIAEFNDGGAQPPADVYHNVNFGNFTGKQKVLAVWNVYDTGNAFYSCIDVNIGGDGGPGPGEPDECTAAPWDAGSVYTGGNTVTHDGHTWRAKWWTRGETPGAGTGVWEDLGPCA</sequence>
<keyword evidence="6" id="KW-1185">Reference proteome</keyword>
<dbReference type="PANTHER" id="PTHR34823">
    <property type="entry name" value="GLCNAC-BINDING PROTEIN A"/>
    <property type="match status" value="1"/>
</dbReference>
<dbReference type="Gene3D" id="2.10.10.20">
    <property type="entry name" value="Carbohydrate-binding module superfamily 5/12"/>
    <property type="match status" value="1"/>
</dbReference>
<dbReference type="Gene3D" id="2.70.50.50">
    <property type="entry name" value="chitin-binding protein cbp21"/>
    <property type="match status" value="1"/>
</dbReference>
<proteinExistence type="predicted"/>
<comment type="caution">
    <text evidence="5">The sequence shown here is derived from an EMBL/GenBank/DDBJ whole genome shotgun (WGS) entry which is preliminary data.</text>
</comment>